<feature type="region of interest" description="Disordered" evidence="1">
    <location>
        <begin position="1"/>
        <end position="23"/>
    </location>
</feature>
<evidence type="ECO:0000313" key="3">
    <source>
        <dbReference type="EMBL" id="OIW00900.1"/>
    </source>
</evidence>
<sequence length="95" mass="11111">MAHKRAIEEIEGSQRKSRSTRKDMTPLSRVWTYFILSNIYPIYHSSDLLMTKAFLAYCIQHKLVVDVATILSDELYQFVIREPSNTRVSTKPLVY</sequence>
<evidence type="ECO:0000256" key="1">
    <source>
        <dbReference type="SAM" id="MobiDB-lite"/>
    </source>
</evidence>
<dbReference type="EMBL" id="CM007372">
    <property type="protein sequence ID" value="OIW00900.1"/>
    <property type="molecule type" value="Genomic_DNA"/>
</dbReference>
<reference evidence="3 4" key="1">
    <citation type="journal article" date="2017" name="Plant Biotechnol. J.">
        <title>A comprehensive draft genome sequence for lupin (Lupinus angustifolius), an emerging health food: insights into plant-microbe interactions and legume evolution.</title>
        <authorList>
            <person name="Hane J.K."/>
            <person name="Ming Y."/>
            <person name="Kamphuis L.G."/>
            <person name="Nelson M.N."/>
            <person name="Garg G."/>
            <person name="Atkins C.A."/>
            <person name="Bayer P.E."/>
            <person name="Bravo A."/>
            <person name="Bringans S."/>
            <person name="Cannon S."/>
            <person name="Edwards D."/>
            <person name="Foley R."/>
            <person name="Gao L.L."/>
            <person name="Harrison M.J."/>
            <person name="Huang W."/>
            <person name="Hurgobin B."/>
            <person name="Li S."/>
            <person name="Liu C.W."/>
            <person name="McGrath A."/>
            <person name="Morahan G."/>
            <person name="Murray J."/>
            <person name="Weller J."/>
            <person name="Jian J."/>
            <person name="Singh K.B."/>
        </authorList>
    </citation>
    <scope>NUCLEOTIDE SEQUENCE [LARGE SCALE GENOMIC DNA]</scope>
    <source>
        <strain evidence="4">cv. Tanjil</strain>
        <tissue evidence="3">Whole plant</tissue>
    </source>
</reference>
<dbReference type="Gramene" id="OIW00900">
    <property type="protein sequence ID" value="OIW00900"/>
    <property type="gene ID" value="TanjilG_19841"/>
</dbReference>
<gene>
    <name evidence="3" type="ORF">TanjilG_19841</name>
</gene>
<proteinExistence type="predicted"/>
<protein>
    <recommendedName>
        <fullName evidence="2">Putative plant transposon protein domain-containing protein</fullName>
    </recommendedName>
</protein>
<name>A0A1J7GKE2_LUPAN</name>
<dbReference type="InterPro" id="IPR046796">
    <property type="entry name" value="Transposase_32_dom"/>
</dbReference>
<evidence type="ECO:0000313" key="4">
    <source>
        <dbReference type="Proteomes" id="UP000188354"/>
    </source>
</evidence>
<accession>A0A1J7GKE2</accession>
<dbReference type="AlphaFoldDB" id="A0A1J7GKE2"/>
<feature type="domain" description="Putative plant transposon protein" evidence="2">
    <location>
        <begin position="17"/>
        <end position="78"/>
    </location>
</feature>
<keyword evidence="4" id="KW-1185">Reference proteome</keyword>
<dbReference type="Proteomes" id="UP000188354">
    <property type="component" value="Chromosome LG12"/>
</dbReference>
<evidence type="ECO:0000259" key="2">
    <source>
        <dbReference type="Pfam" id="PF20167"/>
    </source>
</evidence>
<organism evidence="3 4">
    <name type="scientific">Lupinus angustifolius</name>
    <name type="common">Narrow-leaved blue lupine</name>
    <dbReference type="NCBI Taxonomy" id="3871"/>
    <lineage>
        <taxon>Eukaryota</taxon>
        <taxon>Viridiplantae</taxon>
        <taxon>Streptophyta</taxon>
        <taxon>Embryophyta</taxon>
        <taxon>Tracheophyta</taxon>
        <taxon>Spermatophyta</taxon>
        <taxon>Magnoliopsida</taxon>
        <taxon>eudicotyledons</taxon>
        <taxon>Gunneridae</taxon>
        <taxon>Pentapetalae</taxon>
        <taxon>rosids</taxon>
        <taxon>fabids</taxon>
        <taxon>Fabales</taxon>
        <taxon>Fabaceae</taxon>
        <taxon>Papilionoideae</taxon>
        <taxon>50 kb inversion clade</taxon>
        <taxon>genistoids sensu lato</taxon>
        <taxon>core genistoids</taxon>
        <taxon>Genisteae</taxon>
        <taxon>Lupinus</taxon>
    </lineage>
</organism>
<dbReference type="Pfam" id="PF20167">
    <property type="entry name" value="Transposase_32"/>
    <property type="match status" value="1"/>
</dbReference>